<name>A0A2P2J408_RHIMU</name>
<reference evidence="1" key="1">
    <citation type="submission" date="2018-02" db="EMBL/GenBank/DDBJ databases">
        <title>Rhizophora mucronata_Transcriptome.</title>
        <authorList>
            <person name="Meera S.P."/>
            <person name="Sreeshan A."/>
            <person name="Augustine A."/>
        </authorList>
    </citation>
    <scope>NUCLEOTIDE SEQUENCE</scope>
    <source>
        <tissue evidence="1">Leaf</tissue>
    </source>
</reference>
<organism evidence="1">
    <name type="scientific">Rhizophora mucronata</name>
    <name type="common">Asiatic mangrove</name>
    <dbReference type="NCBI Taxonomy" id="61149"/>
    <lineage>
        <taxon>Eukaryota</taxon>
        <taxon>Viridiplantae</taxon>
        <taxon>Streptophyta</taxon>
        <taxon>Embryophyta</taxon>
        <taxon>Tracheophyta</taxon>
        <taxon>Spermatophyta</taxon>
        <taxon>Magnoliopsida</taxon>
        <taxon>eudicotyledons</taxon>
        <taxon>Gunneridae</taxon>
        <taxon>Pentapetalae</taxon>
        <taxon>rosids</taxon>
        <taxon>fabids</taxon>
        <taxon>Malpighiales</taxon>
        <taxon>Rhizophoraceae</taxon>
        <taxon>Rhizophora</taxon>
    </lineage>
</organism>
<dbReference type="AlphaFoldDB" id="A0A2P2J408"/>
<dbReference type="EMBL" id="GGEC01007731">
    <property type="protein sequence ID" value="MBW88214.1"/>
    <property type="molecule type" value="Transcribed_RNA"/>
</dbReference>
<evidence type="ECO:0000313" key="1">
    <source>
        <dbReference type="EMBL" id="MBW88214.1"/>
    </source>
</evidence>
<accession>A0A2P2J408</accession>
<sequence>MGRPRNLCGHVGWACLVTR</sequence>
<proteinExistence type="predicted"/>
<protein>
    <submittedName>
        <fullName evidence="1">Uncharacterized protein</fullName>
    </submittedName>
</protein>